<accession>A0A411PDU5</accession>
<dbReference type="Gene3D" id="1.10.10.10">
    <property type="entry name" value="Winged helix-like DNA-binding domain superfamily/Winged helix DNA-binding domain"/>
    <property type="match status" value="1"/>
</dbReference>
<evidence type="ECO:0000313" key="6">
    <source>
        <dbReference type="EMBL" id="QBF81726.1"/>
    </source>
</evidence>
<evidence type="ECO:0000256" key="4">
    <source>
        <dbReference type="ARBA" id="ARBA00023163"/>
    </source>
</evidence>
<organism evidence="6 7">
    <name type="scientific">Shewanella maritima</name>
    <dbReference type="NCBI Taxonomy" id="2520507"/>
    <lineage>
        <taxon>Bacteria</taxon>
        <taxon>Pseudomonadati</taxon>
        <taxon>Pseudomonadota</taxon>
        <taxon>Gammaproteobacteria</taxon>
        <taxon>Alteromonadales</taxon>
        <taxon>Shewanellaceae</taxon>
        <taxon>Shewanella</taxon>
    </lineage>
</organism>
<feature type="domain" description="HTH lysR-type" evidence="5">
    <location>
        <begin position="2"/>
        <end position="59"/>
    </location>
</feature>
<keyword evidence="2" id="KW-0805">Transcription regulation</keyword>
<dbReference type="OrthoDB" id="5289754at2"/>
<protein>
    <submittedName>
        <fullName evidence="6">LysR family transcriptional regulator</fullName>
    </submittedName>
</protein>
<keyword evidence="3" id="KW-0238">DNA-binding</keyword>
<dbReference type="Pfam" id="PF03466">
    <property type="entry name" value="LysR_substrate"/>
    <property type="match status" value="1"/>
</dbReference>
<dbReference type="EMBL" id="CP036200">
    <property type="protein sequence ID" value="QBF81726.1"/>
    <property type="molecule type" value="Genomic_DNA"/>
</dbReference>
<evidence type="ECO:0000256" key="3">
    <source>
        <dbReference type="ARBA" id="ARBA00023125"/>
    </source>
</evidence>
<dbReference type="Proteomes" id="UP000291106">
    <property type="component" value="Chromosome"/>
</dbReference>
<gene>
    <name evidence="6" type="ORF">EXU30_02730</name>
</gene>
<dbReference type="AlphaFoldDB" id="A0A411PDU5"/>
<sequence>MLSPNCLKTFITLVDVGHFGQTAERLFMTQPGVTQHVKKLEQELKRPLLNRLGKGFEVTREGQAVYQYAKRLFAEHSEFIATLDKDDATQGECRIASSGSMAMQLYSKLIEHQTNHPNLTIMLEAAPNKSIINHVIDGDIELGLITQQISHPLLNVVQLGEQRLCVVIPKDEPHRMWDFDALLELGMINHPDGQHYWLSFVRHYFAKAMPLAHEVNVRGFVNQLNQILLPVSQGLGFAVLPEFAVKHSPYYDKVTIADFNQFNSVNVTEPLLMISNNQRQLPSRYKAVIDIIRANI</sequence>
<dbReference type="PANTHER" id="PTHR30126:SF99">
    <property type="entry name" value="TRANSCRIPTIONAL REGULATOR LYSR FAMILY"/>
    <property type="match status" value="1"/>
</dbReference>
<dbReference type="CDD" id="cd05466">
    <property type="entry name" value="PBP2_LTTR_substrate"/>
    <property type="match status" value="1"/>
</dbReference>
<dbReference type="KEGG" id="smai:EXU30_02730"/>
<dbReference type="PROSITE" id="PS50931">
    <property type="entry name" value="HTH_LYSR"/>
    <property type="match status" value="1"/>
</dbReference>
<dbReference type="InterPro" id="IPR000847">
    <property type="entry name" value="LysR_HTH_N"/>
</dbReference>
<dbReference type="InterPro" id="IPR005119">
    <property type="entry name" value="LysR_subst-bd"/>
</dbReference>
<name>A0A411PDU5_9GAMM</name>
<dbReference type="InterPro" id="IPR036390">
    <property type="entry name" value="WH_DNA-bd_sf"/>
</dbReference>
<dbReference type="SUPFAM" id="SSF46785">
    <property type="entry name" value="Winged helix' DNA-binding domain"/>
    <property type="match status" value="1"/>
</dbReference>
<reference evidence="6 7" key="1">
    <citation type="submission" date="2019-02" db="EMBL/GenBank/DDBJ databases">
        <title>Shewanella sp. D4-2 isolated from Dokdo Island.</title>
        <authorList>
            <person name="Baek K."/>
        </authorList>
    </citation>
    <scope>NUCLEOTIDE SEQUENCE [LARGE SCALE GENOMIC DNA]</scope>
    <source>
        <strain evidence="6 7">D4-2</strain>
    </source>
</reference>
<evidence type="ECO:0000256" key="1">
    <source>
        <dbReference type="ARBA" id="ARBA00009437"/>
    </source>
</evidence>
<evidence type="ECO:0000259" key="5">
    <source>
        <dbReference type="PROSITE" id="PS50931"/>
    </source>
</evidence>
<dbReference type="GO" id="GO:0000976">
    <property type="term" value="F:transcription cis-regulatory region binding"/>
    <property type="evidence" value="ECO:0007669"/>
    <property type="project" value="TreeGrafter"/>
</dbReference>
<proteinExistence type="inferred from homology"/>
<dbReference type="SUPFAM" id="SSF53850">
    <property type="entry name" value="Periplasmic binding protein-like II"/>
    <property type="match status" value="1"/>
</dbReference>
<dbReference type="GO" id="GO:0003700">
    <property type="term" value="F:DNA-binding transcription factor activity"/>
    <property type="evidence" value="ECO:0007669"/>
    <property type="project" value="InterPro"/>
</dbReference>
<evidence type="ECO:0000313" key="7">
    <source>
        <dbReference type="Proteomes" id="UP000291106"/>
    </source>
</evidence>
<keyword evidence="7" id="KW-1185">Reference proteome</keyword>
<dbReference type="Gene3D" id="3.40.190.290">
    <property type="match status" value="1"/>
</dbReference>
<dbReference type="PRINTS" id="PR00039">
    <property type="entry name" value="HTHLYSR"/>
</dbReference>
<dbReference type="InterPro" id="IPR036388">
    <property type="entry name" value="WH-like_DNA-bd_sf"/>
</dbReference>
<dbReference type="Pfam" id="PF00126">
    <property type="entry name" value="HTH_1"/>
    <property type="match status" value="1"/>
</dbReference>
<evidence type="ECO:0000256" key="2">
    <source>
        <dbReference type="ARBA" id="ARBA00023015"/>
    </source>
</evidence>
<keyword evidence="4" id="KW-0804">Transcription</keyword>
<dbReference type="PANTHER" id="PTHR30126">
    <property type="entry name" value="HTH-TYPE TRANSCRIPTIONAL REGULATOR"/>
    <property type="match status" value="1"/>
</dbReference>
<dbReference type="RefSeq" id="WP_130597700.1">
    <property type="nucleotide sequence ID" value="NZ_CP036200.1"/>
</dbReference>
<comment type="similarity">
    <text evidence="1">Belongs to the LysR transcriptional regulatory family.</text>
</comment>